<sequence length="27" mass="3286">MLTCFQNFNISIWMRNHSFVLTKILLD</sequence>
<reference evidence="1" key="2">
    <citation type="journal article" date="2015" name="Data Brief">
        <title>Shoot transcriptome of the giant reed, Arundo donax.</title>
        <authorList>
            <person name="Barrero R.A."/>
            <person name="Guerrero F.D."/>
            <person name="Moolhuijzen P."/>
            <person name="Goolsby J.A."/>
            <person name="Tidwell J."/>
            <person name="Bellgard S.E."/>
            <person name="Bellgard M.I."/>
        </authorList>
    </citation>
    <scope>NUCLEOTIDE SEQUENCE</scope>
    <source>
        <tissue evidence="1">Shoot tissue taken approximately 20 cm above the soil surface</tissue>
    </source>
</reference>
<reference evidence="1" key="1">
    <citation type="submission" date="2014-09" db="EMBL/GenBank/DDBJ databases">
        <authorList>
            <person name="Magalhaes I.L.F."/>
            <person name="Oliveira U."/>
            <person name="Santos F.R."/>
            <person name="Vidigal T.H.D.A."/>
            <person name="Brescovit A.D."/>
            <person name="Santos A.J."/>
        </authorList>
    </citation>
    <scope>NUCLEOTIDE SEQUENCE</scope>
    <source>
        <tissue evidence="1">Shoot tissue taken approximately 20 cm above the soil surface</tissue>
    </source>
</reference>
<accession>A0A0A9AKI9</accession>
<proteinExistence type="predicted"/>
<name>A0A0A9AKI9_ARUDO</name>
<dbReference type="EMBL" id="GBRH01246249">
    <property type="protein sequence ID" value="JAD51646.1"/>
    <property type="molecule type" value="Transcribed_RNA"/>
</dbReference>
<evidence type="ECO:0000313" key="1">
    <source>
        <dbReference type="EMBL" id="JAD51646.1"/>
    </source>
</evidence>
<protein>
    <submittedName>
        <fullName evidence="1">Uncharacterized protein</fullName>
    </submittedName>
</protein>
<organism evidence="1">
    <name type="scientific">Arundo donax</name>
    <name type="common">Giant reed</name>
    <name type="synonym">Donax arundinaceus</name>
    <dbReference type="NCBI Taxonomy" id="35708"/>
    <lineage>
        <taxon>Eukaryota</taxon>
        <taxon>Viridiplantae</taxon>
        <taxon>Streptophyta</taxon>
        <taxon>Embryophyta</taxon>
        <taxon>Tracheophyta</taxon>
        <taxon>Spermatophyta</taxon>
        <taxon>Magnoliopsida</taxon>
        <taxon>Liliopsida</taxon>
        <taxon>Poales</taxon>
        <taxon>Poaceae</taxon>
        <taxon>PACMAD clade</taxon>
        <taxon>Arundinoideae</taxon>
        <taxon>Arundineae</taxon>
        <taxon>Arundo</taxon>
    </lineage>
</organism>
<dbReference type="AlphaFoldDB" id="A0A0A9AKI9"/>